<dbReference type="Proteomes" id="UP000271227">
    <property type="component" value="Unassembled WGS sequence"/>
</dbReference>
<feature type="compositionally biased region" description="Basic and acidic residues" evidence="1">
    <location>
        <begin position="21"/>
        <end position="44"/>
    </location>
</feature>
<evidence type="ECO:0000313" key="3">
    <source>
        <dbReference type="Proteomes" id="UP000271227"/>
    </source>
</evidence>
<evidence type="ECO:0000256" key="1">
    <source>
        <dbReference type="SAM" id="MobiDB-lite"/>
    </source>
</evidence>
<feature type="region of interest" description="Disordered" evidence="1">
    <location>
        <begin position="1"/>
        <end position="59"/>
    </location>
</feature>
<dbReference type="OrthoDB" id="4334474at2"/>
<gene>
    <name evidence="2" type="ORF">BXY39_1722</name>
</gene>
<organism evidence="2 3">
    <name type="scientific">Eilatimonas milleporae</name>
    <dbReference type="NCBI Taxonomy" id="911205"/>
    <lineage>
        <taxon>Bacteria</taxon>
        <taxon>Pseudomonadati</taxon>
        <taxon>Pseudomonadota</taxon>
        <taxon>Alphaproteobacteria</taxon>
        <taxon>Kordiimonadales</taxon>
        <taxon>Kordiimonadaceae</taxon>
        <taxon>Eilatimonas</taxon>
    </lineage>
</organism>
<dbReference type="AlphaFoldDB" id="A0A3M0CKT2"/>
<dbReference type="EMBL" id="REFR01000011">
    <property type="protein sequence ID" value="RMB07636.1"/>
    <property type="molecule type" value="Genomic_DNA"/>
</dbReference>
<accession>A0A3M0CKT2</accession>
<keyword evidence="3" id="KW-1185">Reference proteome</keyword>
<dbReference type="RefSeq" id="WP_121938437.1">
    <property type="nucleotide sequence ID" value="NZ_REFR01000011.1"/>
</dbReference>
<sequence>MSNGKTTPDKKAKVKTKKSARSHEDILDYWTKGRMETAKPRPLDIEGAAPVKKDLNDDG</sequence>
<reference evidence="2 3" key="1">
    <citation type="submission" date="2018-10" db="EMBL/GenBank/DDBJ databases">
        <title>Genomic Encyclopedia of Archaeal and Bacterial Type Strains, Phase II (KMG-II): from individual species to whole genera.</title>
        <authorList>
            <person name="Goeker M."/>
        </authorList>
    </citation>
    <scope>NUCLEOTIDE SEQUENCE [LARGE SCALE GENOMIC DNA]</scope>
    <source>
        <strain evidence="2 3">DSM 25217</strain>
    </source>
</reference>
<proteinExistence type="predicted"/>
<name>A0A3M0CKT2_9PROT</name>
<evidence type="ECO:0000313" key="2">
    <source>
        <dbReference type="EMBL" id="RMB07636.1"/>
    </source>
</evidence>
<dbReference type="InParanoid" id="A0A3M0CKT2"/>
<comment type="caution">
    <text evidence="2">The sequence shown here is derived from an EMBL/GenBank/DDBJ whole genome shotgun (WGS) entry which is preliminary data.</text>
</comment>
<protein>
    <submittedName>
        <fullName evidence="2">Uncharacterized protein</fullName>
    </submittedName>
</protein>